<feature type="domain" description="ABC transporter" evidence="8">
    <location>
        <begin position="314"/>
        <end position="546"/>
    </location>
</feature>
<proteinExistence type="predicted"/>
<dbReference type="GO" id="GO:0015421">
    <property type="term" value="F:ABC-type oligopeptide transporter activity"/>
    <property type="evidence" value="ECO:0007669"/>
    <property type="project" value="TreeGrafter"/>
</dbReference>
<evidence type="ECO:0000256" key="3">
    <source>
        <dbReference type="ARBA" id="ARBA00022741"/>
    </source>
</evidence>
<keyword evidence="3" id="KW-0547">Nucleotide-binding</keyword>
<reference evidence="10 11" key="1">
    <citation type="submission" date="2016-11" db="EMBL/GenBank/DDBJ databases">
        <authorList>
            <person name="Jaros S."/>
            <person name="Januszkiewicz K."/>
            <person name="Wedrychowicz H."/>
        </authorList>
    </citation>
    <scope>NUCLEOTIDE SEQUENCE [LARGE SCALE GENOMIC DNA]</scope>
    <source>
        <strain evidence="10 11">DSM 26991</strain>
    </source>
</reference>
<dbReference type="InterPro" id="IPR003593">
    <property type="entry name" value="AAA+_ATPase"/>
</dbReference>
<dbReference type="PROSITE" id="PS00211">
    <property type="entry name" value="ABC_TRANSPORTER_1"/>
    <property type="match status" value="1"/>
</dbReference>
<evidence type="ECO:0000256" key="4">
    <source>
        <dbReference type="ARBA" id="ARBA00022840"/>
    </source>
</evidence>
<keyword evidence="2 7" id="KW-0812">Transmembrane</keyword>
<keyword evidence="5 7" id="KW-1133">Transmembrane helix</keyword>
<dbReference type="Gene3D" id="3.40.50.300">
    <property type="entry name" value="P-loop containing nucleotide triphosphate hydrolases"/>
    <property type="match status" value="1"/>
</dbReference>
<dbReference type="EMBL" id="FQTV01000002">
    <property type="protein sequence ID" value="SHE67980.1"/>
    <property type="molecule type" value="Genomic_DNA"/>
</dbReference>
<name>A0A1M4VGI0_9BACE</name>
<keyword evidence="6 7" id="KW-0472">Membrane</keyword>
<dbReference type="InterPro" id="IPR011527">
    <property type="entry name" value="ABC1_TM_dom"/>
</dbReference>
<gene>
    <name evidence="10" type="ORF">SAMN05444405_102289</name>
</gene>
<dbReference type="Proteomes" id="UP000184509">
    <property type="component" value="Unassembled WGS sequence"/>
</dbReference>
<evidence type="ECO:0000256" key="2">
    <source>
        <dbReference type="ARBA" id="ARBA00022692"/>
    </source>
</evidence>
<keyword evidence="11" id="KW-1185">Reference proteome</keyword>
<dbReference type="SUPFAM" id="SSF52540">
    <property type="entry name" value="P-loop containing nucleoside triphosphate hydrolases"/>
    <property type="match status" value="1"/>
</dbReference>
<dbReference type="CDD" id="cd18548">
    <property type="entry name" value="ABC_6TM_Tm287_like"/>
    <property type="match status" value="1"/>
</dbReference>
<feature type="transmembrane region" description="Helical" evidence="7">
    <location>
        <begin position="40"/>
        <end position="61"/>
    </location>
</feature>
<dbReference type="PANTHER" id="PTHR43394:SF1">
    <property type="entry name" value="ATP-BINDING CASSETTE SUB-FAMILY B MEMBER 10, MITOCHONDRIAL"/>
    <property type="match status" value="1"/>
</dbReference>
<evidence type="ECO:0000256" key="1">
    <source>
        <dbReference type="ARBA" id="ARBA00004651"/>
    </source>
</evidence>
<dbReference type="SMART" id="SM00382">
    <property type="entry name" value="AAA"/>
    <property type="match status" value="1"/>
</dbReference>
<dbReference type="GO" id="GO:0005524">
    <property type="term" value="F:ATP binding"/>
    <property type="evidence" value="ECO:0007669"/>
    <property type="project" value="UniProtKB-KW"/>
</dbReference>
<dbReference type="InterPro" id="IPR003439">
    <property type="entry name" value="ABC_transporter-like_ATP-bd"/>
</dbReference>
<evidence type="ECO:0000259" key="8">
    <source>
        <dbReference type="PROSITE" id="PS50893"/>
    </source>
</evidence>
<dbReference type="InterPro" id="IPR036640">
    <property type="entry name" value="ABC1_TM_sf"/>
</dbReference>
<dbReference type="STRING" id="1297750.SAMN05444405_102289"/>
<dbReference type="InterPro" id="IPR027417">
    <property type="entry name" value="P-loop_NTPase"/>
</dbReference>
<feature type="transmembrane region" description="Helical" evidence="7">
    <location>
        <begin position="140"/>
        <end position="159"/>
    </location>
</feature>
<dbReference type="GO" id="GO:0016887">
    <property type="term" value="F:ATP hydrolysis activity"/>
    <property type="evidence" value="ECO:0007669"/>
    <property type="project" value="InterPro"/>
</dbReference>
<feature type="transmembrane region" description="Helical" evidence="7">
    <location>
        <begin position="115"/>
        <end position="134"/>
    </location>
</feature>
<evidence type="ECO:0000256" key="7">
    <source>
        <dbReference type="SAM" id="Phobius"/>
    </source>
</evidence>
<dbReference type="SUPFAM" id="SSF90123">
    <property type="entry name" value="ABC transporter transmembrane region"/>
    <property type="match status" value="1"/>
</dbReference>
<dbReference type="GO" id="GO:0005886">
    <property type="term" value="C:plasma membrane"/>
    <property type="evidence" value="ECO:0007669"/>
    <property type="project" value="UniProtKB-SubCell"/>
</dbReference>
<dbReference type="Pfam" id="PF00005">
    <property type="entry name" value="ABC_tran"/>
    <property type="match status" value="1"/>
</dbReference>
<dbReference type="PANTHER" id="PTHR43394">
    <property type="entry name" value="ATP-DEPENDENT PERMEASE MDL1, MITOCHONDRIAL"/>
    <property type="match status" value="1"/>
</dbReference>
<feature type="transmembrane region" description="Helical" evidence="7">
    <location>
        <begin position="262"/>
        <end position="282"/>
    </location>
</feature>
<feature type="domain" description="ABC transmembrane type-1" evidence="9">
    <location>
        <begin position="5"/>
        <end position="283"/>
    </location>
</feature>
<evidence type="ECO:0000313" key="10">
    <source>
        <dbReference type="EMBL" id="SHE67980.1"/>
    </source>
</evidence>
<evidence type="ECO:0000313" key="11">
    <source>
        <dbReference type="Proteomes" id="UP000184509"/>
    </source>
</evidence>
<accession>A0A1M4VGI0</accession>
<sequence length="555" mass="61436">MNGMMLAFALLSNVINLILPKIISKTIDGLSKGEIDFKLIAILFLGASFLISVFTLLQNVVQTYTAEKVAKDTRNKLSDKILRQSFAYIQQANPSKLLTNLTSDIDSVKQFVSQAVVSIISSIFVIIGVIILLFSINWQLTTAILIIIPAISGAFYFTMRKAKPKFKKSREAIDNLNLVINESILGSMLIRIMNAQQKEYNKFINSNIEARNIGLSIVALFSTLIPIISFIADASILITVLLGGHFVISDSMTLGDFAAFNSYLSILFFPIMVIGFMSNIISQASVSYKRVKDVLEAPETVEEGKITGEITGNIEVDNVSVIYNGKPALKDISFSVKAGSRIAVIGPTAAGKSQLLYALTGLITPNFGTIKFDDNEVNQYNAETFHSQVGFVFQDSIIFNVSIRENIAFSNQVTEESFEKAIDTAELRDFVNNLPNKLDTMASERGTSLSGGQKQRIMLARALALNPKVLLLDDFTARVDNKTEKKILKNIEENYPGITLISISQKVSSIKNFDQIVLIMEGEMIAKGTHQELINNCTEYIQIYNSQKSTHFYEL</sequence>
<dbReference type="PROSITE" id="PS50893">
    <property type="entry name" value="ABC_TRANSPORTER_2"/>
    <property type="match status" value="1"/>
</dbReference>
<dbReference type="Gene3D" id="1.20.1560.10">
    <property type="entry name" value="ABC transporter type 1, transmembrane domain"/>
    <property type="match status" value="1"/>
</dbReference>
<dbReference type="InterPro" id="IPR039421">
    <property type="entry name" value="Type_1_exporter"/>
</dbReference>
<keyword evidence="4 10" id="KW-0067">ATP-binding</keyword>
<evidence type="ECO:0000256" key="6">
    <source>
        <dbReference type="ARBA" id="ARBA00023136"/>
    </source>
</evidence>
<dbReference type="Pfam" id="PF00664">
    <property type="entry name" value="ABC_membrane"/>
    <property type="match status" value="1"/>
</dbReference>
<organism evidence="10 11">
    <name type="scientific">Bacteroides luti</name>
    <dbReference type="NCBI Taxonomy" id="1297750"/>
    <lineage>
        <taxon>Bacteria</taxon>
        <taxon>Pseudomonadati</taxon>
        <taxon>Bacteroidota</taxon>
        <taxon>Bacteroidia</taxon>
        <taxon>Bacteroidales</taxon>
        <taxon>Bacteroidaceae</taxon>
        <taxon>Bacteroides</taxon>
    </lineage>
</organism>
<evidence type="ECO:0000256" key="5">
    <source>
        <dbReference type="ARBA" id="ARBA00022989"/>
    </source>
</evidence>
<dbReference type="AlphaFoldDB" id="A0A1M4VGI0"/>
<evidence type="ECO:0000259" key="9">
    <source>
        <dbReference type="PROSITE" id="PS50929"/>
    </source>
</evidence>
<comment type="subcellular location">
    <subcellularLocation>
        <location evidence="1">Cell membrane</location>
        <topology evidence="1">Multi-pass membrane protein</topology>
    </subcellularLocation>
</comment>
<dbReference type="InterPro" id="IPR017871">
    <property type="entry name" value="ABC_transporter-like_CS"/>
</dbReference>
<dbReference type="PROSITE" id="PS50929">
    <property type="entry name" value="ABC_TM1F"/>
    <property type="match status" value="1"/>
</dbReference>
<feature type="transmembrane region" description="Helical" evidence="7">
    <location>
        <begin position="213"/>
        <end position="242"/>
    </location>
</feature>
<protein>
    <submittedName>
        <fullName evidence="10">ATP-binding cassette, subfamily B</fullName>
    </submittedName>
</protein>